<keyword evidence="8" id="KW-1185">Reference proteome</keyword>
<proteinExistence type="inferred from homology"/>
<dbReference type="InterPro" id="IPR005320">
    <property type="entry name" value="Peptidase_S51"/>
</dbReference>
<gene>
    <name evidence="7" type="ORF">SEMRO_1168_G248530.1</name>
</gene>
<evidence type="ECO:0000256" key="3">
    <source>
        <dbReference type="ARBA" id="ARBA00022801"/>
    </source>
</evidence>
<dbReference type="AlphaFoldDB" id="A0A9N8ELJ9"/>
<evidence type="ECO:0000256" key="2">
    <source>
        <dbReference type="ARBA" id="ARBA00022670"/>
    </source>
</evidence>
<evidence type="ECO:0000256" key="6">
    <source>
        <dbReference type="SAM" id="SignalP"/>
    </source>
</evidence>
<evidence type="ECO:0000256" key="1">
    <source>
        <dbReference type="ARBA" id="ARBA00006534"/>
    </source>
</evidence>
<name>A0A9N8ELJ9_9STRA</name>
<dbReference type="InterPro" id="IPR029062">
    <property type="entry name" value="Class_I_gatase-like"/>
</dbReference>
<dbReference type="GO" id="GO:0006508">
    <property type="term" value="P:proteolysis"/>
    <property type="evidence" value="ECO:0007669"/>
    <property type="project" value="UniProtKB-KW"/>
</dbReference>
<dbReference type="PANTHER" id="PTHR20842:SF0">
    <property type="entry name" value="ALPHA-ASPARTYL DIPEPTIDASE"/>
    <property type="match status" value="1"/>
</dbReference>
<evidence type="ECO:0000256" key="4">
    <source>
        <dbReference type="ARBA" id="ARBA00022825"/>
    </source>
</evidence>
<protein>
    <submittedName>
        <fullName evidence="7">Peptidase family S51, peptidase</fullName>
    </submittedName>
</protein>
<comment type="similarity">
    <text evidence="1">Belongs to the peptidase S51 family.</text>
</comment>
<feature type="region of interest" description="Disordered" evidence="5">
    <location>
        <begin position="339"/>
        <end position="370"/>
    </location>
</feature>
<dbReference type="Proteomes" id="UP001153069">
    <property type="component" value="Unassembled WGS sequence"/>
</dbReference>
<dbReference type="GO" id="GO:0008236">
    <property type="term" value="F:serine-type peptidase activity"/>
    <property type="evidence" value="ECO:0007669"/>
    <property type="project" value="UniProtKB-KW"/>
</dbReference>
<comment type="caution">
    <text evidence="7">The sequence shown here is derived from an EMBL/GenBank/DDBJ whole genome shotgun (WGS) entry which is preliminary data.</text>
</comment>
<organism evidence="7 8">
    <name type="scientific">Seminavis robusta</name>
    <dbReference type="NCBI Taxonomy" id="568900"/>
    <lineage>
        <taxon>Eukaryota</taxon>
        <taxon>Sar</taxon>
        <taxon>Stramenopiles</taxon>
        <taxon>Ochrophyta</taxon>
        <taxon>Bacillariophyta</taxon>
        <taxon>Bacillariophyceae</taxon>
        <taxon>Bacillariophycidae</taxon>
        <taxon>Naviculales</taxon>
        <taxon>Naviculaceae</taxon>
        <taxon>Seminavis</taxon>
    </lineage>
</organism>
<dbReference type="OrthoDB" id="61042at2759"/>
<evidence type="ECO:0000313" key="8">
    <source>
        <dbReference type="Proteomes" id="UP001153069"/>
    </source>
</evidence>
<keyword evidence="4" id="KW-0720">Serine protease</keyword>
<dbReference type="PANTHER" id="PTHR20842">
    <property type="entry name" value="PROTEASE S51 ALPHA-ASPARTYL DIPEPTIDASE"/>
    <property type="match status" value="1"/>
</dbReference>
<dbReference type="CDD" id="cd03146">
    <property type="entry name" value="GAT1_Peptidase_E"/>
    <property type="match status" value="1"/>
</dbReference>
<feature type="signal peptide" evidence="6">
    <location>
        <begin position="1"/>
        <end position="33"/>
    </location>
</feature>
<accession>A0A9N8ELJ9</accession>
<dbReference type="Gene3D" id="3.40.50.880">
    <property type="match status" value="1"/>
</dbReference>
<dbReference type="Pfam" id="PF03575">
    <property type="entry name" value="Peptidase_S51"/>
    <property type="match status" value="1"/>
</dbReference>
<dbReference type="SUPFAM" id="SSF52317">
    <property type="entry name" value="Class I glutamine amidotransferase-like"/>
    <property type="match status" value="1"/>
</dbReference>
<keyword evidence="3" id="KW-0378">Hydrolase</keyword>
<sequence>MKSGRTVVSTTSSRSSPLLSSLPLLFLVRSCSSMTTTPLVPKQLRGVFCGSGSDGMSDPRLADAILGMIIPTQQPKQEQTNVLYLGTATYDLPQFAERQTARFRERHCHVSHLPLVNDVPSVTKLENDIRQAHVIVVGGGNTLFAIDRWKRLGIVPYLLKQAMERGAILTGGSAGAICWFDGGHSDSMDPDTYKTALQAKFSTTAATTVADESSTATDNIKDWKYIRVPGLGFLPGLLCPHHDRRQSNGILRAHDFDRMLLQHPGEIGIGIDHWAALVVDGEDSYRVLSLQDKPGSVLHDNTFSDNAKGLPGIWIKRVVDGTVQSRVCPPKGKLSDILQPASEIVQDTEDMEQCRRDNPDDGPGLQPQED</sequence>
<dbReference type="EMBL" id="CAICTM010001166">
    <property type="protein sequence ID" value="CAB9521149.1"/>
    <property type="molecule type" value="Genomic_DNA"/>
</dbReference>
<evidence type="ECO:0000256" key="5">
    <source>
        <dbReference type="SAM" id="MobiDB-lite"/>
    </source>
</evidence>
<feature type="chain" id="PRO_5040362329" evidence="6">
    <location>
        <begin position="34"/>
        <end position="370"/>
    </location>
</feature>
<evidence type="ECO:0000313" key="7">
    <source>
        <dbReference type="EMBL" id="CAB9521149.1"/>
    </source>
</evidence>
<keyword evidence="6" id="KW-0732">Signal</keyword>
<reference evidence="7" key="1">
    <citation type="submission" date="2020-06" db="EMBL/GenBank/DDBJ databases">
        <authorList>
            <consortium name="Plant Systems Biology data submission"/>
        </authorList>
    </citation>
    <scope>NUCLEOTIDE SEQUENCE</scope>
    <source>
        <strain evidence="7">D6</strain>
    </source>
</reference>
<keyword evidence="2" id="KW-0645">Protease</keyword>